<dbReference type="SUPFAM" id="SSF53187">
    <property type="entry name" value="Zn-dependent exopeptidases"/>
    <property type="match status" value="1"/>
</dbReference>
<accession>A0ABS2GKB1</accession>
<gene>
    <name evidence="7" type="ORF">H9X81_04240</name>
</gene>
<proteinExistence type="inferred from homology"/>
<name>A0ABS2GKB1_9FIRM</name>
<dbReference type="SUPFAM" id="SSF101821">
    <property type="entry name" value="Aminopeptidase/glucanase lid domain"/>
    <property type="match status" value="1"/>
</dbReference>
<dbReference type="EMBL" id="JACSNR010000003">
    <property type="protein sequence ID" value="MBM6922902.1"/>
    <property type="molecule type" value="Genomic_DNA"/>
</dbReference>
<evidence type="ECO:0000256" key="1">
    <source>
        <dbReference type="ARBA" id="ARBA00006272"/>
    </source>
</evidence>
<evidence type="ECO:0000256" key="6">
    <source>
        <dbReference type="PIRNR" id="PIRNR001123"/>
    </source>
</evidence>
<keyword evidence="5" id="KW-0378">Hydrolase</keyword>
<comment type="caution">
    <text evidence="7">The sequence shown here is derived from an EMBL/GenBank/DDBJ whole genome shotgun (WGS) entry which is preliminary data.</text>
</comment>
<evidence type="ECO:0000256" key="3">
    <source>
        <dbReference type="ARBA" id="ARBA00022670"/>
    </source>
</evidence>
<keyword evidence="3" id="KW-0645">Protease</keyword>
<dbReference type="Pfam" id="PF05343">
    <property type="entry name" value="Peptidase_M42"/>
    <property type="match status" value="1"/>
</dbReference>
<keyword evidence="8" id="KW-1185">Reference proteome</keyword>
<keyword evidence="2" id="KW-0031">Aminopeptidase</keyword>
<evidence type="ECO:0000313" key="8">
    <source>
        <dbReference type="Proteomes" id="UP000724149"/>
    </source>
</evidence>
<dbReference type="PANTHER" id="PTHR32481">
    <property type="entry name" value="AMINOPEPTIDASE"/>
    <property type="match status" value="1"/>
</dbReference>
<dbReference type="InterPro" id="IPR051464">
    <property type="entry name" value="Peptidase_M42_aminopept"/>
</dbReference>
<dbReference type="Gene3D" id="3.40.630.10">
    <property type="entry name" value="Zn peptidases"/>
    <property type="match status" value="1"/>
</dbReference>
<keyword evidence="4" id="KW-0479">Metal-binding</keyword>
<dbReference type="PANTHER" id="PTHR32481:SF0">
    <property type="entry name" value="AMINOPEPTIDASE YPDE-RELATED"/>
    <property type="match status" value="1"/>
</dbReference>
<dbReference type="Proteomes" id="UP000724149">
    <property type="component" value="Unassembled WGS sequence"/>
</dbReference>
<comment type="similarity">
    <text evidence="1 6">Belongs to the peptidase M42 family.</text>
</comment>
<dbReference type="InterPro" id="IPR008007">
    <property type="entry name" value="Peptidase_M42"/>
</dbReference>
<evidence type="ECO:0000256" key="4">
    <source>
        <dbReference type="ARBA" id="ARBA00022723"/>
    </source>
</evidence>
<organism evidence="7 8">
    <name type="scientific">Hydrogenoanaerobacterium saccharovorans</name>
    <dbReference type="NCBI Taxonomy" id="474960"/>
    <lineage>
        <taxon>Bacteria</taxon>
        <taxon>Bacillati</taxon>
        <taxon>Bacillota</taxon>
        <taxon>Clostridia</taxon>
        <taxon>Eubacteriales</taxon>
        <taxon>Oscillospiraceae</taxon>
        <taxon>Hydrogenoanaerobacterium</taxon>
    </lineage>
</organism>
<dbReference type="PIRSF" id="PIRSF001123">
    <property type="entry name" value="PepA_GA"/>
    <property type="match status" value="1"/>
</dbReference>
<dbReference type="Gene3D" id="2.40.30.40">
    <property type="entry name" value="Peptidase M42, domain 2"/>
    <property type="match status" value="1"/>
</dbReference>
<dbReference type="RefSeq" id="WP_204720087.1">
    <property type="nucleotide sequence ID" value="NZ_JACSNR010000003.1"/>
</dbReference>
<evidence type="ECO:0000256" key="5">
    <source>
        <dbReference type="ARBA" id="ARBA00022801"/>
    </source>
</evidence>
<evidence type="ECO:0000256" key="2">
    <source>
        <dbReference type="ARBA" id="ARBA00022438"/>
    </source>
</evidence>
<sequence>MRTIEEIRQLLLELSACTGVSGDEGGIAKKIGELLRPAADCRRTPLGNVIAVQNAGAPKKLMTAAHMDEVGFLVTHIEEDGFLRVNQVGGVDRKLYASSCVTVHTASGPLSGVISSVPPHLRKEEKELPASDEVAVDLGLSGERARELVCPGDRVTIDCEPAVLLDGSVSAKALDDRACCAAVILAAEELAGKNLPLELSYVFTTMEEVGSQGAVTAAGEIAPDYAVALDVSFAVTPDVPARNCGKMGGGVMLGIAPILDNGETDRVRRVAKEQELPLQFEVMGGSTGTDADCIAASGSGVRTVLFSIPQKYMHTPVETVAPEDVKATAELLCAYITDLAKDLAKEGN</sequence>
<dbReference type="InterPro" id="IPR023367">
    <property type="entry name" value="Peptidase_M42_dom2"/>
</dbReference>
<protein>
    <submittedName>
        <fullName evidence="7">M20/M25/M40 family metallo-hydrolase</fullName>
    </submittedName>
</protein>
<evidence type="ECO:0000313" key="7">
    <source>
        <dbReference type="EMBL" id="MBM6922902.1"/>
    </source>
</evidence>
<reference evidence="7 8" key="1">
    <citation type="journal article" date="2021" name="Sci. Rep.">
        <title>The distribution of antibiotic resistance genes in chicken gut microbiota commensals.</title>
        <authorList>
            <person name="Juricova H."/>
            <person name="Matiasovicova J."/>
            <person name="Kubasova T."/>
            <person name="Cejkova D."/>
            <person name="Rychlik I."/>
        </authorList>
    </citation>
    <scope>NUCLEOTIDE SEQUENCE [LARGE SCALE GENOMIC DNA]</scope>
    <source>
        <strain evidence="7 8">An564</strain>
    </source>
</reference>